<protein>
    <recommendedName>
        <fullName evidence="2">Phosphoglycerate mutase</fullName>
    </recommendedName>
</protein>
<dbReference type="Gene3D" id="3.40.50.1240">
    <property type="entry name" value="Phosphoglycerate mutase-like"/>
    <property type="match status" value="1"/>
</dbReference>
<proteinExistence type="predicted"/>
<dbReference type="AlphaFoldDB" id="X0T684"/>
<dbReference type="InterPro" id="IPR050275">
    <property type="entry name" value="PGM_Phosphatase"/>
</dbReference>
<dbReference type="PANTHER" id="PTHR48100:SF59">
    <property type="entry name" value="ADENOSYLCOBALAMIN_ALPHA-RIBAZOLE PHOSPHATASE"/>
    <property type="match status" value="1"/>
</dbReference>
<dbReference type="InterPro" id="IPR029033">
    <property type="entry name" value="His_PPase_superfam"/>
</dbReference>
<accession>X0T684</accession>
<dbReference type="PANTHER" id="PTHR48100">
    <property type="entry name" value="BROAD-SPECIFICITY PHOSPHATASE YOR283W-RELATED"/>
    <property type="match status" value="1"/>
</dbReference>
<dbReference type="SUPFAM" id="SSF53254">
    <property type="entry name" value="Phosphoglycerate mutase-like"/>
    <property type="match status" value="1"/>
</dbReference>
<evidence type="ECO:0000313" key="1">
    <source>
        <dbReference type="EMBL" id="GAF88724.1"/>
    </source>
</evidence>
<name>X0T684_9ZZZZ</name>
<dbReference type="Pfam" id="PF00300">
    <property type="entry name" value="His_Phos_1"/>
    <property type="match status" value="1"/>
</dbReference>
<dbReference type="GO" id="GO:0016791">
    <property type="term" value="F:phosphatase activity"/>
    <property type="evidence" value="ECO:0007669"/>
    <property type="project" value="TreeGrafter"/>
</dbReference>
<gene>
    <name evidence="1" type="ORF">S01H1_18686</name>
</gene>
<evidence type="ECO:0008006" key="2">
    <source>
        <dbReference type="Google" id="ProtNLM"/>
    </source>
</evidence>
<comment type="caution">
    <text evidence="1">The sequence shown here is derived from an EMBL/GenBank/DDBJ whole genome shotgun (WGS) entry which is preliminary data.</text>
</comment>
<sequence length="199" mass="22009">MCRLILFPQGLTKWEREGRLRGRLDVPLSPEGVAVVTESAREMSCLAPRIVYHGPEEAGRQTAELVADHTTSGVRQFDGLAEMSLGLWQGLLIEEVKQRHPRVYRQWQENPQRVSPPEGETLAQASERARAALEKICGRHQQDTVVLVVPPLLGAVLRSLLGGTDAFDIDGRPSGPQCPTRADLVREAAGGARWELYEV</sequence>
<dbReference type="EMBL" id="BARS01010012">
    <property type="protein sequence ID" value="GAF88724.1"/>
    <property type="molecule type" value="Genomic_DNA"/>
</dbReference>
<dbReference type="GO" id="GO:0005737">
    <property type="term" value="C:cytoplasm"/>
    <property type="evidence" value="ECO:0007669"/>
    <property type="project" value="TreeGrafter"/>
</dbReference>
<dbReference type="InterPro" id="IPR013078">
    <property type="entry name" value="His_Pase_superF_clade-1"/>
</dbReference>
<reference evidence="1" key="1">
    <citation type="journal article" date="2014" name="Front. Microbiol.">
        <title>High frequency of phylogenetically diverse reductive dehalogenase-homologous genes in deep subseafloor sedimentary metagenomes.</title>
        <authorList>
            <person name="Kawai M."/>
            <person name="Futagami T."/>
            <person name="Toyoda A."/>
            <person name="Takaki Y."/>
            <person name="Nishi S."/>
            <person name="Hori S."/>
            <person name="Arai W."/>
            <person name="Tsubouchi T."/>
            <person name="Morono Y."/>
            <person name="Uchiyama I."/>
            <person name="Ito T."/>
            <person name="Fujiyama A."/>
            <person name="Inagaki F."/>
            <person name="Takami H."/>
        </authorList>
    </citation>
    <scope>NUCLEOTIDE SEQUENCE</scope>
    <source>
        <strain evidence="1">Expedition CK06-06</strain>
    </source>
</reference>
<organism evidence="1">
    <name type="scientific">marine sediment metagenome</name>
    <dbReference type="NCBI Taxonomy" id="412755"/>
    <lineage>
        <taxon>unclassified sequences</taxon>
        <taxon>metagenomes</taxon>
        <taxon>ecological metagenomes</taxon>
    </lineage>
</organism>